<dbReference type="SUPFAM" id="SSF53335">
    <property type="entry name" value="S-adenosyl-L-methionine-dependent methyltransferases"/>
    <property type="match status" value="1"/>
</dbReference>
<dbReference type="Pfam" id="PF08241">
    <property type="entry name" value="Methyltransf_11"/>
    <property type="match status" value="1"/>
</dbReference>
<name>A0A5D4KC66_9BACI</name>
<evidence type="ECO:0000313" key="3">
    <source>
        <dbReference type="Proteomes" id="UP000323317"/>
    </source>
</evidence>
<evidence type="ECO:0000259" key="1">
    <source>
        <dbReference type="Pfam" id="PF08241"/>
    </source>
</evidence>
<evidence type="ECO:0000313" key="2">
    <source>
        <dbReference type="EMBL" id="TYR74340.1"/>
    </source>
</evidence>
<protein>
    <submittedName>
        <fullName evidence="2">Methyltransferase domain-containing protein</fullName>
    </submittedName>
</protein>
<sequence>MVKEVLAKKWEVGAVHYAKGSSAVNEALWRKIIQEIIGADLQQEVLDVGTGPGFLAIIAAELGHRSTGLDLSQSMLAIAKEKAADRKLACQFVQGDAESLPFKSDRFDFVMNRLNLWTLPNPGKGIHEWVRVLKPQGKLAVFVNDIKNPFEQTKELKDHDTQNIFTKEYFEAFQHLPFARALPSQVKALFEAAGLRDVTIQPIKDKRTYTPEHVRGFLQTNKIQEHEIDRILNTIDDEESVKEILRKLNLGETVWKRNEDNSEFVFIRHMAGVVGTKE</sequence>
<dbReference type="PANTHER" id="PTHR43591:SF24">
    <property type="entry name" value="2-METHOXY-6-POLYPRENYL-1,4-BENZOQUINOL METHYLASE, MITOCHONDRIAL"/>
    <property type="match status" value="1"/>
</dbReference>
<dbReference type="GO" id="GO:0008757">
    <property type="term" value="F:S-adenosylmethionine-dependent methyltransferase activity"/>
    <property type="evidence" value="ECO:0007669"/>
    <property type="project" value="InterPro"/>
</dbReference>
<dbReference type="Gene3D" id="3.40.50.150">
    <property type="entry name" value="Vaccinia Virus protein VP39"/>
    <property type="match status" value="1"/>
</dbReference>
<reference evidence="2 3" key="1">
    <citation type="submission" date="2019-08" db="EMBL/GenBank/DDBJ databases">
        <title>Bacillus genomes from the desert of Cuatro Cienegas, Coahuila.</title>
        <authorList>
            <person name="Olmedo-Alvarez G."/>
        </authorList>
    </citation>
    <scope>NUCLEOTIDE SEQUENCE [LARGE SCALE GENOMIC DNA]</scope>
    <source>
        <strain evidence="2 3">CH40_1T</strain>
    </source>
</reference>
<feature type="domain" description="Methyltransferase type 11" evidence="1">
    <location>
        <begin position="46"/>
        <end position="140"/>
    </location>
</feature>
<gene>
    <name evidence="2" type="ORF">FZC79_14730</name>
</gene>
<comment type="caution">
    <text evidence="2">The sequence shown here is derived from an EMBL/GenBank/DDBJ whole genome shotgun (WGS) entry which is preliminary data.</text>
</comment>
<keyword evidence="2" id="KW-0808">Transferase</keyword>
<dbReference type="Proteomes" id="UP000323317">
    <property type="component" value="Unassembled WGS sequence"/>
</dbReference>
<dbReference type="InterPro" id="IPR013216">
    <property type="entry name" value="Methyltransf_11"/>
</dbReference>
<dbReference type="AlphaFoldDB" id="A0A5D4KC66"/>
<dbReference type="CDD" id="cd02440">
    <property type="entry name" value="AdoMet_MTases"/>
    <property type="match status" value="1"/>
</dbReference>
<accession>A0A5D4KC66</accession>
<organism evidence="2 3">
    <name type="scientific">Rossellomorea vietnamensis</name>
    <dbReference type="NCBI Taxonomy" id="218284"/>
    <lineage>
        <taxon>Bacteria</taxon>
        <taxon>Bacillati</taxon>
        <taxon>Bacillota</taxon>
        <taxon>Bacilli</taxon>
        <taxon>Bacillales</taxon>
        <taxon>Bacillaceae</taxon>
        <taxon>Rossellomorea</taxon>
    </lineage>
</organism>
<dbReference type="RefSeq" id="WP_148947562.1">
    <property type="nucleotide sequence ID" value="NZ_JBNIKK010000012.1"/>
</dbReference>
<dbReference type="InterPro" id="IPR029063">
    <property type="entry name" value="SAM-dependent_MTases_sf"/>
</dbReference>
<dbReference type="GO" id="GO:0032259">
    <property type="term" value="P:methylation"/>
    <property type="evidence" value="ECO:0007669"/>
    <property type="project" value="UniProtKB-KW"/>
</dbReference>
<dbReference type="PANTHER" id="PTHR43591">
    <property type="entry name" value="METHYLTRANSFERASE"/>
    <property type="match status" value="1"/>
</dbReference>
<keyword evidence="2" id="KW-0489">Methyltransferase</keyword>
<proteinExistence type="predicted"/>
<dbReference type="EMBL" id="VTEH01000012">
    <property type="protein sequence ID" value="TYR74340.1"/>
    <property type="molecule type" value="Genomic_DNA"/>
</dbReference>